<dbReference type="AlphaFoldDB" id="A0A1V9G028"/>
<keyword evidence="2" id="KW-1185">Reference proteome</keyword>
<name>A0A1V9G028_9BACT</name>
<comment type="caution">
    <text evidence="1">The sequence shown here is derived from an EMBL/GenBank/DDBJ whole genome shotgun (WGS) entry which is preliminary data.</text>
</comment>
<sequence length="186" mass="21980">MKEEVREIYLNMISAITQADELNLPEMALAEKKLLICFFGWEGVKALGKKFNTDREEIGFFRNTKPAFTCLIDYYSLVKEALLHAPADPMLKWTYWNKELGRYARFCDRHKAFIDYYESGGHQNDRHYFLTSYYVPRENGTIGIYDMDNAWCTNGDSLISRLKALIHYREFVTGNIKKQWKENLFK</sequence>
<proteinExistence type="predicted"/>
<reference evidence="1 2" key="1">
    <citation type="submission" date="2016-03" db="EMBL/GenBank/DDBJ databases">
        <title>Niastella vici sp. nov., isolated from farmland soil.</title>
        <authorList>
            <person name="Chen L."/>
            <person name="Wang D."/>
            <person name="Yang S."/>
            <person name="Wang G."/>
        </authorList>
    </citation>
    <scope>NUCLEOTIDE SEQUENCE [LARGE SCALE GENOMIC DNA]</scope>
    <source>
        <strain evidence="1 2">DJ57</strain>
    </source>
</reference>
<dbReference type="OrthoDB" id="660148at2"/>
<evidence type="ECO:0000313" key="1">
    <source>
        <dbReference type="EMBL" id="OQP63979.1"/>
    </source>
</evidence>
<dbReference type="InterPro" id="IPR018534">
    <property type="entry name" value="Tet_reg_excision_RteC"/>
</dbReference>
<dbReference type="RefSeq" id="WP_081147156.1">
    <property type="nucleotide sequence ID" value="NZ_LVYD01000043.1"/>
</dbReference>
<protein>
    <submittedName>
        <fullName evidence="1">Uncharacterized protein</fullName>
    </submittedName>
</protein>
<accession>A0A1V9G028</accession>
<evidence type="ECO:0000313" key="2">
    <source>
        <dbReference type="Proteomes" id="UP000192796"/>
    </source>
</evidence>
<gene>
    <name evidence="1" type="ORF">A3860_21390</name>
</gene>
<dbReference type="Pfam" id="PF09357">
    <property type="entry name" value="RteC"/>
    <property type="match status" value="1"/>
</dbReference>
<dbReference type="Proteomes" id="UP000192796">
    <property type="component" value="Unassembled WGS sequence"/>
</dbReference>
<organism evidence="1 2">
    <name type="scientific">Niastella vici</name>
    <dbReference type="NCBI Taxonomy" id="1703345"/>
    <lineage>
        <taxon>Bacteria</taxon>
        <taxon>Pseudomonadati</taxon>
        <taxon>Bacteroidota</taxon>
        <taxon>Chitinophagia</taxon>
        <taxon>Chitinophagales</taxon>
        <taxon>Chitinophagaceae</taxon>
        <taxon>Niastella</taxon>
    </lineage>
</organism>
<dbReference type="EMBL" id="LVYD01000043">
    <property type="protein sequence ID" value="OQP63979.1"/>
    <property type="molecule type" value="Genomic_DNA"/>
</dbReference>